<evidence type="ECO:0000313" key="5">
    <source>
        <dbReference type="Proteomes" id="UP001652625"/>
    </source>
</evidence>
<feature type="repeat" description="TPR" evidence="3">
    <location>
        <begin position="567"/>
        <end position="600"/>
    </location>
</feature>
<dbReference type="SMART" id="SM00028">
    <property type="entry name" value="TPR"/>
    <property type="match status" value="10"/>
</dbReference>
<keyword evidence="5" id="KW-1185">Reference proteome</keyword>
<evidence type="ECO:0000313" key="7">
    <source>
        <dbReference type="RefSeq" id="XP_065671259.1"/>
    </source>
</evidence>
<evidence type="ECO:0000313" key="6">
    <source>
        <dbReference type="RefSeq" id="XP_065671258.1"/>
    </source>
</evidence>
<dbReference type="SUPFAM" id="SSF52540">
    <property type="entry name" value="P-loop containing nucleoside triphosphate hydrolases"/>
    <property type="match status" value="1"/>
</dbReference>
<evidence type="ECO:0000256" key="3">
    <source>
        <dbReference type="PROSITE-ProRule" id="PRU00339"/>
    </source>
</evidence>
<dbReference type="InterPro" id="IPR027417">
    <property type="entry name" value="P-loop_NTPase"/>
</dbReference>
<evidence type="ECO:0000256" key="1">
    <source>
        <dbReference type="ARBA" id="ARBA00022737"/>
    </source>
</evidence>
<name>A0ABM4DA83_HYDVU</name>
<gene>
    <name evidence="6 7" type="primary">LOC105847024</name>
</gene>
<dbReference type="Gene3D" id="3.40.50.300">
    <property type="entry name" value="P-loop containing nucleotide triphosphate hydrolases"/>
    <property type="match status" value="1"/>
</dbReference>
<dbReference type="PROSITE" id="PS50005">
    <property type="entry name" value="TPR"/>
    <property type="match status" value="1"/>
</dbReference>
<dbReference type="Proteomes" id="UP001652625">
    <property type="component" value="Chromosome 13"/>
</dbReference>
<dbReference type="InterPro" id="IPR002182">
    <property type="entry name" value="NB-ARC"/>
</dbReference>
<dbReference type="Gene3D" id="1.25.40.10">
    <property type="entry name" value="Tetratricopeptide repeat domain"/>
    <property type="match status" value="3"/>
</dbReference>
<evidence type="ECO:0000259" key="4">
    <source>
        <dbReference type="Pfam" id="PF00931"/>
    </source>
</evidence>
<dbReference type="InterPro" id="IPR011990">
    <property type="entry name" value="TPR-like_helical_dom_sf"/>
</dbReference>
<reference evidence="6 7" key="1">
    <citation type="submission" date="2025-05" db="UniProtKB">
        <authorList>
            <consortium name="RefSeq"/>
        </authorList>
    </citation>
    <scope>IDENTIFICATION</scope>
</reference>
<sequence length="967" mass="112897">MENILDCIRETPRDAIIMKAENLTHGSKRFGRFFSVTNHSIDCLLEELSTVDGQKIQTINTLSVIIPSESQSEIVHVLTSCEQDNFEIEYKKKLLSRQSKLGILQPKNTYFARDKELRLIHKYMFETAKPKKTLLLTGISGVGKTQLARRYCFQYDKYYDNILWFDAAFGNLQTSINNLSEKLGLKLNSDKEFVIKMIHEYFKGEKTLYIFDGVNNENIKILEKYVSKELNSFTLITSQWSNLCLNFKQIKITTFSLDEGLLFFKNHIITDEEKILREITKELMYHPFAFNQAVIYIINHKFSFEKYLDLLRSYPIQTFENCFKYQIDWYQNEPELLSATKSVNLLLYKLEKCHEVPLKVLNCLSHCNGQKITKKFVFEISKQIEVNDKHIVDKAILILINYTMLDWFDSECDHLTMHELTQISCKYYQEKNNNTEINKEYIINYFRQILNETTDHLDYQKDFLPHFLLMFRTDKRRMCKEFHDTTNNVRILLTKNCFYEDAIDILQSIKSYNMEVFGESNRLTLDSIHNIAFCLNDMGKHNEALDMYYHIEKIETKVLGVNHPSLLTTKYNIASFLYAMGKYNEALEVYYSVEKIEPEIIGISHPSLLIAKHNIASCLYNMGKYKEALEIYYYVEKIQTENLGVDHPSLLDTKHSIANCLNNMGKYNEALEIYYHVETLQTQLLGNKHPSLLITKNNIAFCLNNMGKYNEALIIYYHVEKQKTEILGSTHPSLLDTKHNIASCLYNMGKYKDALEINYYVEKIRTEILGNNHQSTLTTKNNIASCLDNMGKFNEALKIYYCIEKIQTETLGTHHPSFLTTKNNIAYCLNNIGKYNEALEIYHFVEKIETEILGMNHPSLLTTKSNIALCLDNIGHYDKALEIFYYVEKIQTEILGNNHPSLLTTKYNIAFCLENMGKYIEALEIYYYVEKMQTEILGPDNPSTLLTKTNISICINKVKKHDKCLLL</sequence>
<evidence type="ECO:0000256" key="2">
    <source>
        <dbReference type="ARBA" id="ARBA00022803"/>
    </source>
</evidence>
<dbReference type="Pfam" id="PF00931">
    <property type="entry name" value="NB-ARC"/>
    <property type="match status" value="1"/>
</dbReference>
<proteinExistence type="predicted"/>
<dbReference type="InterPro" id="IPR019734">
    <property type="entry name" value="TPR_rpt"/>
</dbReference>
<protein>
    <submittedName>
        <fullName evidence="6 7">Uncharacterized protein LOC105847024 isoform X2</fullName>
    </submittedName>
</protein>
<feature type="domain" description="NB-ARC" evidence="4">
    <location>
        <begin position="115"/>
        <end position="270"/>
    </location>
</feature>
<dbReference type="RefSeq" id="XP_065671258.1">
    <property type="nucleotide sequence ID" value="XM_065815186.1"/>
</dbReference>
<keyword evidence="1" id="KW-0677">Repeat</keyword>
<dbReference type="PANTHER" id="PTHR45641">
    <property type="entry name" value="TETRATRICOPEPTIDE REPEAT PROTEIN (AFU_ORTHOLOGUE AFUA_6G03870)"/>
    <property type="match status" value="1"/>
</dbReference>
<dbReference type="GeneID" id="105847024"/>
<dbReference type="Pfam" id="PF13424">
    <property type="entry name" value="TPR_12"/>
    <property type="match status" value="4"/>
</dbReference>
<dbReference type="RefSeq" id="XP_065671259.1">
    <property type="nucleotide sequence ID" value="XM_065815187.1"/>
</dbReference>
<organism evidence="5 6">
    <name type="scientific">Hydra vulgaris</name>
    <name type="common">Hydra</name>
    <name type="synonym">Hydra attenuata</name>
    <dbReference type="NCBI Taxonomy" id="6087"/>
    <lineage>
        <taxon>Eukaryota</taxon>
        <taxon>Metazoa</taxon>
        <taxon>Cnidaria</taxon>
        <taxon>Hydrozoa</taxon>
        <taxon>Hydroidolina</taxon>
        <taxon>Anthoathecata</taxon>
        <taxon>Aplanulata</taxon>
        <taxon>Hydridae</taxon>
        <taxon>Hydra</taxon>
    </lineage>
</organism>
<dbReference type="SUPFAM" id="SSF48452">
    <property type="entry name" value="TPR-like"/>
    <property type="match status" value="3"/>
</dbReference>
<accession>A0ABM4DA83</accession>
<keyword evidence="2 3" id="KW-0802">TPR repeat</keyword>